<evidence type="ECO:0000313" key="3">
    <source>
        <dbReference type="Proteomes" id="UP000765509"/>
    </source>
</evidence>
<reference evidence="2" key="1">
    <citation type="submission" date="2021-03" db="EMBL/GenBank/DDBJ databases">
        <title>Draft genome sequence of rust myrtle Austropuccinia psidii MF-1, a brazilian biotype.</title>
        <authorList>
            <person name="Quecine M.C."/>
            <person name="Pachon D.M.R."/>
            <person name="Bonatelli M.L."/>
            <person name="Correr F.H."/>
            <person name="Franceschini L.M."/>
            <person name="Leite T.F."/>
            <person name="Margarido G.R.A."/>
            <person name="Almeida C.A."/>
            <person name="Ferrarezi J.A."/>
            <person name="Labate C.A."/>
        </authorList>
    </citation>
    <scope>NUCLEOTIDE SEQUENCE</scope>
    <source>
        <strain evidence="2">MF-1</strain>
    </source>
</reference>
<dbReference type="OrthoDB" id="775972at2759"/>
<dbReference type="Gene3D" id="3.10.10.10">
    <property type="entry name" value="HIV Type 1 Reverse Transcriptase, subunit A, domain 1"/>
    <property type="match status" value="1"/>
</dbReference>
<dbReference type="InterPro" id="IPR050951">
    <property type="entry name" value="Retrovirus_Pol_polyprotein"/>
</dbReference>
<feature type="domain" description="Reverse transcriptase" evidence="1">
    <location>
        <begin position="109"/>
        <end position="264"/>
    </location>
</feature>
<dbReference type="PANTHER" id="PTHR37984">
    <property type="entry name" value="PROTEIN CBG26694"/>
    <property type="match status" value="1"/>
</dbReference>
<dbReference type="AlphaFoldDB" id="A0A9Q3PTX5"/>
<dbReference type="Proteomes" id="UP000765509">
    <property type="component" value="Unassembled WGS sequence"/>
</dbReference>
<dbReference type="PANTHER" id="PTHR37984:SF5">
    <property type="entry name" value="PROTEIN NYNRIN-LIKE"/>
    <property type="match status" value="1"/>
</dbReference>
<dbReference type="CDD" id="cd01647">
    <property type="entry name" value="RT_LTR"/>
    <property type="match status" value="1"/>
</dbReference>
<protein>
    <recommendedName>
        <fullName evidence="1">Reverse transcriptase domain-containing protein</fullName>
    </recommendedName>
</protein>
<organism evidence="2 3">
    <name type="scientific">Austropuccinia psidii MF-1</name>
    <dbReference type="NCBI Taxonomy" id="1389203"/>
    <lineage>
        <taxon>Eukaryota</taxon>
        <taxon>Fungi</taxon>
        <taxon>Dikarya</taxon>
        <taxon>Basidiomycota</taxon>
        <taxon>Pucciniomycotina</taxon>
        <taxon>Pucciniomycetes</taxon>
        <taxon>Pucciniales</taxon>
        <taxon>Sphaerophragmiaceae</taxon>
        <taxon>Austropuccinia</taxon>
    </lineage>
</organism>
<dbReference type="InterPro" id="IPR043502">
    <property type="entry name" value="DNA/RNA_pol_sf"/>
</dbReference>
<dbReference type="InterPro" id="IPR000477">
    <property type="entry name" value="RT_dom"/>
</dbReference>
<dbReference type="Gene3D" id="3.30.70.270">
    <property type="match status" value="2"/>
</dbReference>
<evidence type="ECO:0000259" key="1">
    <source>
        <dbReference type="Pfam" id="PF00078"/>
    </source>
</evidence>
<comment type="caution">
    <text evidence="2">The sequence shown here is derived from an EMBL/GenBank/DDBJ whole genome shotgun (WGS) entry which is preliminary data.</text>
</comment>
<sequence>MPKQISIVSSKNDTHKGEFVSNQLVEAQINPSLSPKMSAIRGHEVDITLSIDRPYPPVLRRPAYPASPRAKEALEKHIQELIRLGALRKVGHNEEVEVTTPVIISCHNDKSRMVGDFRELNTYTVPDRYPIPRIQETLTPLSKAKYITSIDAFKGFHQNVLTPKAKKILSIITHWGIYKYCRMPFGSKNAPSHYQRMMNTIIPTELSEGLLILYIDDIIICSDSWYLHFEKIARVLHKATEVNMKISLKKHNFGFEELQALGHVVSGLSLGIDKNKVAAVLLKPIPQNEKEIMYFLGFASYHRQHLKDFAILAKSLYRLCDQQTVFEIT</sequence>
<evidence type="ECO:0000313" key="2">
    <source>
        <dbReference type="EMBL" id="MBW0572257.1"/>
    </source>
</evidence>
<dbReference type="SUPFAM" id="SSF56672">
    <property type="entry name" value="DNA/RNA polymerases"/>
    <property type="match status" value="1"/>
</dbReference>
<dbReference type="InterPro" id="IPR043128">
    <property type="entry name" value="Rev_trsase/Diguanyl_cyclase"/>
</dbReference>
<dbReference type="Pfam" id="PF00078">
    <property type="entry name" value="RVT_1"/>
    <property type="match status" value="1"/>
</dbReference>
<name>A0A9Q3PTX5_9BASI</name>
<proteinExistence type="predicted"/>
<accession>A0A9Q3PTX5</accession>
<gene>
    <name evidence="2" type="ORF">O181_111972</name>
</gene>
<dbReference type="EMBL" id="AVOT02089767">
    <property type="protein sequence ID" value="MBW0572257.1"/>
    <property type="molecule type" value="Genomic_DNA"/>
</dbReference>
<keyword evidence="3" id="KW-1185">Reference proteome</keyword>